<dbReference type="EMBL" id="CAJZBQ010000051">
    <property type="protein sequence ID" value="CAG9330253.1"/>
    <property type="molecule type" value="Genomic_DNA"/>
</dbReference>
<feature type="compositionally biased region" description="Polar residues" evidence="1">
    <location>
        <begin position="1"/>
        <end position="26"/>
    </location>
</feature>
<accession>A0AAU9K3N5</accession>
<evidence type="ECO:0000313" key="3">
    <source>
        <dbReference type="Proteomes" id="UP001162131"/>
    </source>
</evidence>
<protein>
    <recommendedName>
        <fullName evidence="4">Cyclin N-terminal domain-containing protein</fullName>
    </recommendedName>
</protein>
<comment type="caution">
    <text evidence="2">The sequence shown here is derived from an EMBL/GenBank/DDBJ whole genome shotgun (WGS) entry which is preliminary data.</text>
</comment>
<evidence type="ECO:0008006" key="4">
    <source>
        <dbReference type="Google" id="ProtNLM"/>
    </source>
</evidence>
<proteinExistence type="predicted"/>
<name>A0AAU9K3N5_9CILI</name>
<dbReference type="Proteomes" id="UP001162131">
    <property type="component" value="Unassembled WGS sequence"/>
</dbReference>
<sequence length="303" mass="35047">MSGNYPSELSKNTLLPISKQNKNPSDSDAESCKSSEFGGLFDQQLIEKYEEEHHEFMQYGLSQKSELILRRISMSKQVPYEFRIQPFFRLLVGAYQELNLNEIEVAVWAIYIERFVWPEPQATLHYLLVTTAFAAKLHMNDDTNHLKEYLKTKILGFEENFALWYSQNEKNMMISLQELNTVYSNLGEWMEKSKDNMAFELNYYVDDILKSSLPYQSEAKELQNDFKSGAKQINIEHIPVMPLQFPPVEVRQINFYDNLLPPLSNPNSGASPVLNLHPQVSEDTDFLNLTPNYSQKGKSSASF</sequence>
<evidence type="ECO:0000256" key="1">
    <source>
        <dbReference type="SAM" id="MobiDB-lite"/>
    </source>
</evidence>
<feature type="region of interest" description="Disordered" evidence="1">
    <location>
        <begin position="1"/>
        <end position="33"/>
    </location>
</feature>
<keyword evidence="3" id="KW-1185">Reference proteome</keyword>
<organism evidence="2 3">
    <name type="scientific">Blepharisma stoltei</name>
    <dbReference type="NCBI Taxonomy" id="1481888"/>
    <lineage>
        <taxon>Eukaryota</taxon>
        <taxon>Sar</taxon>
        <taxon>Alveolata</taxon>
        <taxon>Ciliophora</taxon>
        <taxon>Postciliodesmatophora</taxon>
        <taxon>Heterotrichea</taxon>
        <taxon>Heterotrichida</taxon>
        <taxon>Blepharismidae</taxon>
        <taxon>Blepharisma</taxon>
    </lineage>
</organism>
<reference evidence="2" key="1">
    <citation type="submission" date="2021-09" db="EMBL/GenBank/DDBJ databases">
        <authorList>
            <consortium name="AG Swart"/>
            <person name="Singh M."/>
            <person name="Singh A."/>
            <person name="Seah K."/>
            <person name="Emmerich C."/>
        </authorList>
    </citation>
    <scope>NUCLEOTIDE SEQUENCE</scope>
    <source>
        <strain evidence="2">ATCC30299</strain>
    </source>
</reference>
<gene>
    <name evidence="2" type="ORF">BSTOLATCC_MIC50853</name>
</gene>
<dbReference type="AlphaFoldDB" id="A0AAU9K3N5"/>
<evidence type="ECO:0000313" key="2">
    <source>
        <dbReference type="EMBL" id="CAG9330253.1"/>
    </source>
</evidence>